<keyword evidence="2" id="KW-1185">Reference proteome</keyword>
<evidence type="ECO:0000313" key="2">
    <source>
        <dbReference type="Proteomes" id="UP001185012"/>
    </source>
</evidence>
<sequence>MRFSDFIQVKSMQGELLISQKQNQLGCTLTTKELIFQKPHASYQIMLTDTLGLIPFTLKKPASHWESLGDSTHRPRFTQHYYRISASRVRIINRNGSHERGPTDLLVPLNDRFIRHIQKLTDFTAISTSV</sequence>
<reference evidence="1 2" key="1">
    <citation type="submission" date="2023-07" db="EMBL/GenBank/DDBJ databases">
        <title>Genomic Encyclopedia of Type Strains, Phase IV (KMG-IV): sequencing the most valuable type-strain genomes for metagenomic binning, comparative biology and taxonomic classification.</title>
        <authorList>
            <person name="Goeker M."/>
        </authorList>
    </citation>
    <scope>NUCLEOTIDE SEQUENCE [LARGE SCALE GENOMIC DNA]</scope>
    <source>
        <strain evidence="1 2">DSM 45903</strain>
    </source>
</reference>
<proteinExistence type="predicted"/>
<organism evidence="1 2">
    <name type="scientific">Desmospora profundinema</name>
    <dbReference type="NCBI Taxonomy" id="1571184"/>
    <lineage>
        <taxon>Bacteria</taxon>
        <taxon>Bacillati</taxon>
        <taxon>Bacillota</taxon>
        <taxon>Bacilli</taxon>
        <taxon>Bacillales</taxon>
        <taxon>Thermoactinomycetaceae</taxon>
        <taxon>Desmospora</taxon>
    </lineage>
</organism>
<protein>
    <recommendedName>
        <fullName evidence="3">HTH LytTR-type domain-containing protein</fullName>
    </recommendedName>
</protein>
<name>A0ABU1IRM4_9BACL</name>
<dbReference type="EMBL" id="JAVDQG010000009">
    <property type="protein sequence ID" value="MDR6227400.1"/>
    <property type="molecule type" value="Genomic_DNA"/>
</dbReference>
<evidence type="ECO:0000313" key="1">
    <source>
        <dbReference type="EMBL" id="MDR6227400.1"/>
    </source>
</evidence>
<accession>A0ABU1IRM4</accession>
<comment type="caution">
    <text evidence="1">The sequence shown here is derived from an EMBL/GenBank/DDBJ whole genome shotgun (WGS) entry which is preliminary data.</text>
</comment>
<dbReference type="RefSeq" id="WP_309868423.1">
    <property type="nucleotide sequence ID" value="NZ_JAVDQG010000009.1"/>
</dbReference>
<gene>
    <name evidence="1" type="ORF">JOE21_003415</name>
</gene>
<evidence type="ECO:0008006" key="3">
    <source>
        <dbReference type="Google" id="ProtNLM"/>
    </source>
</evidence>
<dbReference type="Proteomes" id="UP001185012">
    <property type="component" value="Unassembled WGS sequence"/>
</dbReference>